<name>A0A292IIY9_9MOLU</name>
<evidence type="ECO:0000256" key="1">
    <source>
        <dbReference type="SAM" id="Coils"/>
    </source>
</evidence>
<reference evidence="2 3" key="1">
    <citation type="journal article" date="2015" name="Clin. Infect. Dis.">
        <title>Genomic Investigations unmask Mycoplasma amphoriforme, a new respiratory pathogen.</title>
        <authorList>
            <person name="Gillespie S.H."/>
            <person name="Ling C.L."/>
            <person name="Oravcova K."/>
            <person name="Pinheiro M."/>
            <person name="Wells L."/>
            <person name="Bryant J.M."/>
            <person name="McHugh T.D."/>
            <person name="Bebear C."/>
            <person name="Webster D."/>
            <person name="Harris S.R."/>
            <person name="Seth-Smith H.M."/>
            <person name="Thomson N.R."/>
        </authorList>
    </citation>
    <scope>NUCLEOTIDE SEQUENCE [LARGE SCALE GENOMIC DNA]</scope>
    <source>
        <strain evidence="2 3">A39</strain>
    </source>
</reference>
<sequence>MDKKDNDSQFQKLVLEQLKELTENSKKTTQNVQSIKTELKKEIEKTNQKIDNTKIELKKEIDNNKIELKKEIDKTNQKVDKLDKKIDNNKTELKKEIKKTNQKIDNTKIELKKEIDNNKVELKKEIDKTNQKVDKLDQKVDHGNAAINARIDSYHLPTETPPPPPPVQKLYKLMKNIVVVHVDISWNQHKLELLIKQIYQDFGHLKKKKVGYIQFRVEANMIEFVEKYLETIEFSKDYQYLIDQETDESKHI</sequence>
<evidence type="ECO:0000313" key="2">
    <source>
        <dbReference type="EMBL" id="CDN40653.1"/>
    </source>
</evidence>
<accession>A0A292IIY9</accession>
<dbReference type="RefSeq" id="WP_343251280.1">
    <property type="nucleotide sequence ID" value="NZ_HG937516.1"/>
</dbReference>
<keyword evidence="3" id="KW-1185">Reference proteome</keyword>
<gene>
    <name evidence="2" type="ORF">MAMA39_05360</name>
</gene>
<proteinExistence type="predicted"/>
<organism evidence="2 3">
    <name type="scientific">Mycoplasma amphoriforme A39</name>
    <dbReference type="NCBI Taxonomy" id="572419"/>
    <lineage>
        <taxon>Bacteria</taxon>
        <taxon>Bacillati</taxon>
        <taxon>Mycoplasmatota</taxon>
        <taxon>Mollicutes</taxon>
        <taxon>Mycoplasmataceae</taxon>
        <taxon>Mycoplasma</taxon>
    </lineage>
</organism>
<dbReference type="EMBL" id="HG937516">
    <property type="protein sequence ID" value="CDN40653.1"/>
    <property type="molecule type" value="Genomic_DNA"/>
</dbReference>
<keyword evidence="1" id="KW-0175">Coiled coil</keyword>
<dbReference type="AlphaFoldDB" id="A0A292IIY9"/>
<dbReference type="KEGG" id="mamp:MAMA39_05360"/>
<evidence type="ECO:0000313" key="3">
    <source>
        <dbReference type="Proteomes" id="UP000261764"/>
    </source>
</evidence>
<dbReference type="Proteomes" id="UP000261764">
    <property type="component" value="Chromosome I"/>
</dbReference>
<protein>
    <submittedName>
        <fullName evidence="2">Uncharacterized protein</fullName>
    </submittedName>
</protein>
<feature type="coiled-coil region" evidence="1">
    <location>
        <begin position="18"/>
        <end position="139"/>
    </location>
</feature>